<dbReference type="OrthoDB" id="191315at2759"/>
<keyword evidence="6" id="KW-1185">Reference proteome</keyword>
<keyword evidence="1 2" id="KW-0456">Lyase</keyword>
<dbReference type="PANTHER" id="PTHR12128">
    <property type="entry name" value="DIHYDRODIPICOLINATE SYNTHASE"/>
    <property type="match status" value="1"/>
</dbReference>
<comment type="caution">
    <text evidence="5">The sequence shown here is derived from an EMBL/GenBank/DDBJ whole genome shotgun (WGS) entry which is preliminary data.</text>
</comment>
<evidence type="ECO:0000256" key="1">
    <source>
        <dbReference type="ARBA" id="ARBA00023239"/>
    </source>
</evidence>
<dbReference type="PRINTS" id="PR00146">
    <property type="entry name" value="DHPICSNTHASE"/>
</dbReference>
<dbReference type="KEGG" id="cput:CONPUDRAFT_129595"/>
<dbReference type="AlphaFoldDB" id="A0A5M3MFH4"/>
<dbReference type="SUPFAM" id="SSF51569">
    <property type="entry name" value="Aldolase"/>
    <property type="match status" value="1"/>
</dbReference>
<dbReference type="RefSeq" id="XP_007772728.1">
    <property type="nucleotide sequence ID" value="XM_007774538.1"/>
</dbReference>
<name>A0A5M3MFH4_CONPW</name>
<dbReference type="GeneID" id="19200213"/>
<proteinExistence type="inferred from homology"/>
<gene>
    <name evidence="5" type="ORF">CONPUDRAFT_129595</name>
</gene>
<evidence type="ECO:0000256" key="3">
    <source>
        <dbReference type="PIRSR" id="PIRSR001365-1"/>
    </source>
</evidence>
<comment type="similarity">
    <text evidence="2">Belongs to the DapA family.</text>
</comment>
<reference evidence="6" key="1">
    <citation type="journal article" date="2012" name="Science">
        <title>The Paleozoic origin of enzymatic lignin decomposition reconstructed from 31 fungal genomes.</title>
        <authorList>
            <person name="Floudas D."/>
            <person name="Binder M."/>
            <person name="Riley R."/>
            <person name="Barry K."/>
            <person name="Blanchette R.A."/>
            <person name="Henrissat B."/>
            <person name="Martinez A.T."/>
            <person name="Otillar R."/>
            <person name="Spatafora J.W."/>
            <person name="Yadav J.S."/>
            <person name="Aerts A."/>
            <person name="Benoit I."/>
            <person name="Boyd A."/>
            <person name="Carlson A."/>
            <person name="Copeland A."/>
            <person name="Coutinho P.M."/>
            <person name="de Vries R.P."/>
            <person name="Ferreira P."/>
            <person name="Findley K."/>
            <person name="Foster B."/>
            <person name="Gaskell J."/>
            <person name="Glotzer D."/>
            <person name="Gorecki P."/>
            <person name="Heitman J."/>
            <person name="Hesse C."/>
            <person name="Hori C."/>
            <person name="Igarashi K."/>
            <person name="Jurgens J.A."/>
            <person name="Kallen N."/>
            <person name="Kersten P."/>
            <person name="Kohler A."/>
            <person name="Kuees U."/>
            <person name="Kumar T.K.A."/>
            <person name="Kuo A."/>
            <person name="LaButti K."/>
            <person name="Larrondo L.F."/>
            <person name="Lindquist E."/>
            <person name="Ling A."/>
            <person name="Lombard V."/>
            <person name="Lucas S."/>
            <person name="Lundell T."/>
            <person name="Martin R."/>
            <person name="McLaughlin D.J."/>
            <person name="Morgenstern I."/>
            <person name="Morin E."/>
            <person name="Murat C."/>
            <person name="Nagy L.G."/>
            <person name="Nolan M."/>
            <person name="Ohm R.A."/>
            <person name="Patyshakuliyeva A."/>
            <person name="Rokas A."/>
            <person name="Ruiz-Duenas F.J."/>
            <person name="Sabat G."/>
            <person name="Salamov A."/>
            <person name="Samejima M."/>
            <person name="Schmutz J."/>
            <person name="Slot J.C."/>
            <person name="St John F."/>
            <person name="Stenlid J."/>
            <person name="Sun H."/>
            <person name="Sun S."/>
            <person name="Syed K."/>
            <person name="Tsang A."/>
            <person name="Wiebenga A."/>
            <person name="Young D."/>
            <person name="Pisabarro A."/>
            <person name="Eastwood D.C."/>
            <person name="Martin F."/>
            <person name="Cullen D."/>
            <person name="Grigoriev I.V."/>
            <person name="Hibbett D.S."/>
        </authorList>
    </citation>
    <scope>NUCLEOTIDE SEQUENCE [LARGE SCALE GENOMIC DNA]</scope>
    <source>
        <strain evidence="6">RWD-64-598 SS2</strain>
    </source>
</reference>
<feature type="active site" description="Proton donor/acceptor" evidence="3">
    <location>
        <position position="162"/>
    </location>
</feature>
<evidence type="ECO:0000256" key="2">
    <source>
        <dbReference type="PIRNR" id="PIRNR001365"/>
    </source>
</evidence>
<dbReference type="GO" id="GO:0008840">
    <property type="term" value="F:4-hydroxy-tetrahydrodipicolinate synthase activity"/>
    <property type="evidence" value="ECO:0007669"/>
    <property type="project" value="TreeGrafter"/>
</dbReference>
<dbReference type="Pfam" id="PF00701">
    <property type="entry name" value="DHDPS"/>
    <property type="match status" value="1"/>
</dbReference>
<dbReference type="Gene3D" id="3.20.20.70">
    <property type="entry name" value="Aldolase class I"/>
    <property type="match status" value="1"/>
</dbReference>
<dbReference type="InterPro" id="IPR013785">
    <property type="entry name" value="Aldolase_TIM"/>
</dbReference>
<feature type="binding site" evidence="4">
    <location>
        <position position="248"/>
    </location>
    <ligand>
        <name>pyruvate</name>
        <dbReference type="ChEBI" id="CHEBI:15361"/>
    </ligand>
</feature>
<dbReference type="Proteomes" id="UP000053558">
    <property type="component" value="Unassembled WGS sequence"/>
</dbReference>
<accession>A0A5M3MFH4</accession>
<feature type="active site" description="Schiff-base intermediate with substrate" evidence="3">
    <location>
        <position position="192"/>
    </location>
</feature>
<sequence length="351" mass="36807">MPATNGVNGTNGHHVEAVVRPLKPGIYAPIPTFFLPESEDLDLPSLEAHVLRCANAGVGPLLAGSMGEAIHLSHAERVTIIQTTRKALDGAGLTHVPIIAGVGAGSTRESIELTLEAAKAGADYGIAIASGYFAGVLANHRAALKEFWRELSEKSPIPIILYNYPGASGGINLDSDLVVEIAQECPNTAGIKLTCGEVGKLTRICATVSDPSFASAYPRKNKNVPFLVLGGFTDFILPSTYANGHGAITGLANVAPNAIARLFTVSEASRSDLSLLAEAQRLQGIIARADFTIAKAGISGTKALLERLYGYGGVPRRPLPPIAPEAAEALWEHSHTRDLVALERESAGKAK</sequence>
<evidence type="ECO:0000313" key="5">
    <source>
        <dbReference type="EMBL" id="EIW77341.1"/>
    </source>
</evidence>
<dbReference type="SMART" id="SM01130">
    <property type="entry name" value="DHDPS"/>
    <property type="match status" value="1"/>
</dbReference>
<dbReference type="EMBL" id="JH711584">
    <property type="protein sequence ID" value="EIW77341.1"/>
    <property type="molecule type" value="Genomic_DNA"/>
</dbReference>
<evidence type="ECO:0000256" key="4">
    <source>
        <dbReference type="PIRSR" id="PIRSR001365-2"/>
    </source>
</evidence>
<dbReference type="InterPro" id="IPR002220">
    <property type="entry name" value="DapA-like"/>
</dbReference>
<protein>
    <submittedName>
        <fullName evidence="5">Dihydrodipicolinate synthetase</fullName>
    </submittedName>
</protein>
<organism evidence="5 6">
    <name type="scientific">Coniophora puteana (strain RWD-64-598)</name>
    <name type="common">Brown rot fungus</name>
    <dbReference type="NCBI Taxonomy" id="741705"/>
    <lineage>
        <taxon>Eukaryota</taxon>
        <taxon>Fungi</taxon>
        <taxon>Dikarya</taxon>
        <taxon>Basidiomycota</taxon>
        <taxon>Agaricomycotina</taxon>
        <taxon>Agaricomycetes</taxon>
        <taxon>Agaricomycetidae</taxon>
        <taxon>Boletales</taxon>
        <taxon>Coniophorineae</taxon>
        <taxon>Coniophoraceae</taxon>
        <taxon>Coniophora</taxon>
    </lineage>
</organism>
<dbReference type="OMA" id="ADYSIVI"/>
<dbReference type="PIRSF" id="PIRSF001365">
    <property type="entry name" value="DHDPS"/>
    <property type="match status" value="1"/>
</dbReference>
<dbReference type="CDD" id="cd00408">
    <property type="entry name" value="DHDPS-like"/>
    <property type="match status" value="1"/>
</dbReference>
<evidence type="ECO:0000313" key="6">
    <source>
        <dbReference type="Proteomes" id="UP000053558"/>
    </source>
</evidence>
<dbReference type="PANTHER" id="PTHR12128:SF66">
    <property type="entry name" value="4-HYDROXY-2-OXOGLUTARATE ALDOLASE, MITOCHONDRIAL"/>
    <property type="match status" value="1"/>
</dbReference>